<dbReference type="Gene3D" id="3.40.50.300">
    <property type="entry name" value="P-loop containing nucleotide triphosphate hydrolases"/>
    <property type="match status" value="1"/>
</dbReference>
<dbReference type="Proteomes" id="UP000030428">
    <property type="component" value="Unassembled WGS sequence"/>
</dbReference>
<dbReference type="InterPro" id="IPR027417">
    <property type="entry name" value="P-loop_NTPase"/>
</dbReference>
<dbReference type="Pfam" id="PF13614">
    <property type="entry name" value="AAA_31"/>
    <property type="match status" value="1"/>
</dbReference>
<accession>A0A0A6RPV6</accession>
<organism evidence="2 3">
    <name type="scientific">Candidatus Thiomargarita nelsonii</name>
    <dbReference type="NCBI Taxonomy" id="1003181"/>
    <lineage>
        <taxon>Bacteria</taxon>
        <taxon>Pseudomonadati</taxon>
        <taxon>Pseudomonadota</taxon>
        <taxon>Gammaproteobacteria</taxon>
        <taxon>Thiotrichales</taxon>
        <taxon>Thiotrichaceae</taxon>
        <taxon>Thiomargarita</taxon>
    </lineage>
</organism>
<dbReference type="PANTHER" id="PTHR13696">
    <property type="entry name" value="P-LOOP CONTAINING NUCLEOSIDE TRIPHOSPHATE HYDROLASE"/>
    <property type="match status" value="1"/>
</dbReference>
<gene>
    <name evidence="2" type="ORF">PN36_13730</name>
</gene>
<comment type="caution">
    <text evidence="2">The sequence shown here is derived from an EMBL/GenBank/DDBJ whole genome shotgun (WGS) entry which is preliminary data.</text>
</comment>
<dbReference type="PANTHER" id="PTHR13696:SF99">
    <property type="entry name" value="COBYRINIC ACID AC-DIAMIDE SYNTHASE"/>
    <property type="match status" value="1"/>
</dbReference>
<dbReference type="SUPFAM" id="SSF52540">
    <property type="entry name" value="P-loop containing nucleoside triphosphate hydrolases"/>
    <property type="match status" value="1"/>
</dbReference>
<reference evidence="2 3" key="1">
    <citation type="journal article" date="2016" name="Front. Microbiol.">
        <title>Single-Cell (Meta-)Genomics of a Dimorphic Candidatus Thiomargarita nelsonii Reveals Genomic Plasticity.</title>
        <authorList>
            <person name="Flood B.E."/>
            <person name="Fliss P."/>
            <person name="Jones D.S."/>
            <person name="Dick G.J."/>
            <person name="Jain S."/>
            <person name="Kaster A.K."/>
            <person name="Winkel M."/>
            <person name="Mussmann M."/>
            <person name="Bailey J."/>
        </authorList>
    </citation>
    <scope>NUCLEOTIDE SEQUENCE [LARGE SCALE GENOMIC DNA]</scope>
    <source>
        <strain evidence="2">Hydrate Ridge</strain>
    </source>
</reference>
<proteinExistence type="predicted"/>
<sequence length="347" mass="38800">MTAYAFWNNKGGVGKSFLCFVAASEYAHLHPKTDVYVIDLCPQANLSEILLGGYSNSDNLDFPITKLLKKTPRATVAGYLEARLNSPFSMITDIEPFLCKPRNFNNKIANNLWLVCGDSLLEILSEAIRQTSQLSIPIDAWKQVVNWIKDLMGSCIKKSGERETVFFLDCNPSFAVYTQLALVAANYVIVPFTADDSSRRGIENVIALLYGVGDAHTASYAKINFAKRAKEENVDVAKLHTFVCYRQTLFNKKPSKAFQAMDSIIKKTMNHIYRDHRSLFANPKEKPSENFVIIPDYHSACVVAGTTGTPLSELKAGPHTLSGERVQINLAPLKRYREAFTKFTSHL</sequence>
<evidence type="ECO:0000313" key="3">
    <source>
        <dbReference type="Proteomes" id="UP000030428"/>
    </source>
</evidence>
<dbReference type="AlphaFoldDB" id="A0A0A6RPV6"/>
<dbReference type="InterPro" id="IPR025669">
    <property type="entry name" value="AAA_dom"/>
</dbReference>
<dbReference type="InterPro" id="IPR050678">
    <property type="entry name" value="DNA_Partitioning_ATPase"/>
</dbReference>
<dbReference type="CDD" id="cd02042">
    <property type="entry name" value="ParAB_family"/>
    <property type="match status" value="1"/>
</dbReference>
<feature type="domain" description="AAA" evidence="1">
    <location>
        <begin position="167"/>
        <end position="209"/>
    </location>
</feature>
<protein>
    <submittedName>
        <fullName evidence="2">ATPase</fullName>
    </submittedName>
</protein>
<dbReference type="EMBL" id="JSZA02000046">
    <property type="protein sequence ID" value="KHD05891.1"/>
    <property type="molecule type" value="Genomic_DNA"/>
</dbReference>
<keyword evidence="3" id="KW-1185">Reference proteome</keyword>
<name>A0A0A6RPV6_9GAMM</name>
<evidence type="ECO:0000259" key="1">
    <source>
        <dbReference type="Pfam" id="PF13614"/>
    </source>
</evidence>
<evidence type="ECO:0000313" key="2">
    <source>
        <dbReference type="EMBL" id="KHD05891.1"/>
    </source>
</evidence>